<dbReference type="InterPro" id="IPR036890">
    <property type="entry name" value="HATPase_C_sf"/>
</dbReference>
<keyword evidence="6" id="KW-1185">Reference proteome</keyword>
<dbReference type="Proteomes" id="UP001139559">
    <property type="component" value="Unassembled WGS sequence"/>
</dbReference>
<keyword evidence="5" id="KW-0418">Kinase</keyword>
<sequence length="510" mass="57610">MSRLITYSDDASDELAADSENATQFYHQLFQLHEISIELSKAESLDDLYRLAVTACLHHLDIDRMGILMIDKKRDWMVGTWGTDDEGRVRSEADFATPMLEEVKEVVREMSYKGKVCVWHDKELYEFSREKGELDTVGYGWNAALAIWDDQEVIGWMACDNLINHKPFQTYQSHTLRLFGSTLGEFIKRQKAEEAVKELNRHLESRILSRTLELSKAQKELENANLILEQKVLDRTAQLNERTRNLESVLEDLQETQAQLIEAEKQNSLTKLVLGMAHELNTPLGNINVANSLQPDIFHNLKSDLDSGSISKTSLSESIALGLQSSDIITTNVTRMSQLVAQFKRLSIHETQNAQLENIELNQWLEDTVHLALHHYKKEHSITFDIHVIPNDSVVKLNTWQLSQIIEDLILNSLEHGLTQSPSDNILVIANVMDQELEISVEDNGRGIEPDILKHIFDPFVTTARGKGSKGLGLSLVYNLVTQGMKGNISYYQPLTGGSGFAITLPLSSS</sequence>
<reference evidence="5" key="1">
    <citation type="submission" date="2021-11" db="EMBL/GenBank/DDBJ databases">
        <title>Vibrio ZSDE26 sp. nov. and Vibrio ZSDZ34 sp. nov., isolated from coastal seawater in Qingdao.</title>
        <authorList>
            <person name="Zhang P."/>
        </authorList>
    </citation>
    <scope>NUCLEOTIDE SEQUENCE</scope>
    <source>
        <strain evidence="5">ZSDE26</strain>
    </source>
</reference>
<dbReference type="InterPro" id="IPR004358">
    <property type="entry name" value="Sig_transdc_His_kin-like_C"/>
</dbReference>
<evidence type="ECO:0000259" key="4">
    <source>
        <dbReference type="PROSITE" id="PS50109"/>
    </source>
</evidence>
<evidence type="ECO:0000256" key="3">
    <source>
        <dbReference type="SAM" id="Coils"/>
    </source>
</evidence>
<comment type="catalytic activity">
    <reaction evidence="1">
        <text>ATP + protein L-histidine = ADP + protein N-phospho-L-histidine.</text>
        <dbReference type="EC" id="2.7.13.3"/>
    </reaction>
</comment>
<gene>
    <name evidence="5" type="ORF">KP803_15400</name>
</gene>
<dbReference type="GO" id="GO:0004673">
    <property type="term" value="F:protein histidine kinase activity"/>
    <property type="evidence" value="ECO:0007669"/>
    <property type="project" value="UniProtKB-EC"/>
</dbReference>
<dbReference type="SUPFAM" id="SSF55874">
    <property type="entry name" value="ATPase domain of HSP90 chaperone/DNA topoisomerase II/histidine kinase"/>
    <property type="match status" value="1"/>
</dbReference>
<dbReference type="Pfam" id="PF02518">
    <property type="entry name" value="HATPase_c"/>
    <property type="match status" value="1"/>
</dbReference>
<evidence type="ECO:0000256" key="2">
    <source>
        <dbReference type="ARBA" id="ARBA00012438"/>
    </source>
</evidence>
<dbReference type="AlphaFoldDB" id="A0A9X2BI88"/>
<dbReference type="CDD" id="cd00075">
    <property type="entry name" value="HATPase"/>
    <property type="match status" value="1"/>
</dbReference>
<dbReference type="InterPro" id="IPR003594">
    <property type="entry name" value="HATPase_dom"/>
</dbReference>
<comment type="caution">
    <text evidence="5">The sequence shown here is derived from an EMBL/GenBank/DDBJ whole genome shotgun (WGS) entry which is preliminary data.</text>
</comment>
<evidence type="ECO:0000313" key="5">
    <source>
        <dbReference type="EMBL" id="MCK6264664.1"/>
    </source>
</evidence>
<accession>A0A9X2BI88</accession>
<evidence type="ECO:0000313" key="6">
    <source>
        <dbReference type="Proteomes" id="UP001139559"/>
    </source>
</evidence>
<dbReference type="SUPFAM" id="SSF55781">
    <property type="entry name" value="GAF domain-like"/>
    <property type="match status" value="1"/>
</dbReference>
<evidence type="ECO:0000256" key="1">
    <source>
        <dbReference type="ARBA" id="ARBA00000085"/>
    </source>
</evidence>
<organism evidence="5 6">
    <name type="scientific">Vibrio amylolyticus</name>
    <dbReference type="NCBI Taxonomy" id="2847292"/>
    <lineage>
        <taxon>Bacteria</taxon>
        <taxon>Pseudomonadati</taxon>
        <taxon>Pseudomonadota</taxon>
        <taxon>Gammaproteobacteria</taxon>
        <taxon>Vibrionales</taxon>
        <taxon>Vibrionaceae</taxon>
        <taxon>Vibrio</taxon>
    </lineage>
</organism>
<dbReference type="SMART" id="SM00387">
    <property type="entry name" value="HATPase_c"/>
    <property type="match status" value="1"/>
</dbReference>
<dbReference type="PANTHER" id="PTHR43065">
    <property type="entry name" value="SENSOR HISTIDINE KINASE"/>
    <property type="match status" value="1"/>
</dbReference>
<feature type="domain" description="Histidine kinase" evidence="4">
    <location>
        <begin position="275"/>
        <end position="509"/>
    </location>
</feature>
<dbReference type="InterPro" id="IPR029016">
    <property type="entry name" value="GAF-like_dom_sf"/>
</dbReference>
<dbReference type="PANTHER" id="PTHR43065:SF42">
    <property type="entry name" value="TWO-COMPONENT SENSOR PPRA"/>
    <property type="match status" value="1"/>
</dbReference>
<dbReference type="EMBL" id="JAJHVV010000009">
    <property type="protein sequence ID" value="MCK6264664.1"/>
    <property type="molecule type" value="Genomic_DNA"/>
</dbReference>
<proteinExistence type="predicted"/>
<feature type="coiled-coil region" evidence="3">
    <location>
        <begin position="214"/>
        <end position="266"/>
    </location>
</feature>
<keyword evidence="5" id="KW-0808">Transferase</keyword>
<dbReference type="PRINTS" id="PR00344">
    <property type="entry name" value="BCTRLSENSOR"/>
</dbReference>
<dbReference type="Gene3D" id="1.10.287.130">
    <property type="match status" value="1"/>
</dbReference>
<dbReference type="RefSeq" id="WP_248009739.1">
    <property type="nucleotide sequence ID" value="NZ_JAJHVV010000009.1"/>
</dbReference>
<dbReference type="Gene3D" id="3.30.565.10">
    <property type="entry name" value="Histidine kinase-like ATPase, C-terminal domain"/>
    <property type="match status" value="1"/>
</dbReference>
<protein>
    <recommendedName>
        <fullName evidence="2">histidine kinase</fullName>
        <ecNumber evidence="2">2.7.13.3</ecNumber>
    </recommendedName>
</protein>
<name>A0A9X2BI88_9VIBR</name>
<keyword evidence="3" id="KW-0175">Coiled coil</keyword>
<dbReference type="Gene3D" id="3.30.450.40">
    <property type="match status" value="1"/>
</dbReference>
<dbReference type="InterPro" id="IPR005467">
    <property type="entry name" value="His_kinase_dom"/>
</dbReference>
<dbReference type="PROSITE" id="PS50109">
    <property type="entry name" value="HIS_KIN"/>
    <property type="match status" value="1"/>
</dbReference>
<dbReference type="EC" id="2.7.13.3" evidence="2"/>